<dbReference type="WBParaSite" id="PgR040_g076_t03">
    <property type="protein sequence ID" value="PgR040_g076_t03"/>
    <property type="gene ID" value="PgR040_g076"/>
</dbReference>
<protein>
    <submittedName>
        <fullName evidence="5">K Homology domain-containing protein</fullName>
    </submittedName>
</protein>
<dbReference type="InterPro" id="IPR036612">
    <property type="entry name" value="KH_dom_type_1_sf"/>
</dbReference>
<feature type="compositionally biased region" description="Basic and acidic residues" evidence="2">
    <location>
        <begin position="100"/>
        <end position="127"/>
    </location>
</feature>
<dbReference type="PANTHER" id="PTHR13360">
    <property type="entry name" value="ACTIVATING SIGNAL COINTEGRATOR 1 COMPLEX SUBUNIT 1"/>
    <property type="match status" value="1"/>
</dbReference>
<keyword evidence="4" id="KW-1185">Reference proteome</keyword>
<dbReference type="Proteomes" id="UP000887569">
    <property type="component" value="Unplaced"/>
</dbReference>
<dbReference type="InterPro" id="IPR004088">
    <property type="entry name" value="KH_dom_type_1"/>
</dbReference>
<dbReference type="SUPFAM" id="SSF55144">
    <property type="entry name" value="LigT-like"/>
    <property type="match status" value="1"/>
</dbReference>
<reference evidence="5" key="1">
    <citation type="submission" date="2022-11" db="UniProtKB">
        <authorList>
            <consortium name="WormBaseParasite"/>
        </authorList>
    </citation>
    <scope>IDENTIFICATION</scope>
</reference>
<evidence type="ECO:0000256" key="2">
    <source>
        <dbReference type="SAM" id="MobiDB-lite"/>
    </source>
</evidence>
<dbReference type="GO" id="GO:0006307">
    <property type="term" value="P:DNA alkylation repair"/>
    <property type="evidence" value="ECO:0007669"/>
    <property type="project" value="InterPro"/>
</dbReference>
<accession>A0A915BHE3</accession>
<dbReference type="SUPFAM" id="SSF54791">
    <property type="entry name" value="Eukaryotic type KH-domain (KH-domain type I)"/>
    <property type="match status" value="1"/>
</dbReference>
<dbReference type="Gene3D" id="3.30.1370.10">
    <property type="entry name" value="K Homology domain, type 1"/>
    <property type="match status" value="1"/>
</dbReference>
<dbReference type="InterPro" id="IPR009097">
    <property type="entry name" value="Cyclic_Pdiesterase"/>
</dbReference>
<dbReference type="CDD" id="cd00105">
    <property type="entry name" value="KH-I"/>
    <property type="match status" value="1"/>
</dbReference>
<dbReference type="InterPro" id="IPR009210">
    <property type="entry name" value="ASCC1"/>
</dbReference>
<dbReference type="SMART" id="SM00322">
    <property type="entry name" value="KH"/>
    <property type="match status" value="1"/>
</dbReference>
<dbReference type="GO" id="GO:0005634">
    <property type="term" value="C:nucleus"/>
    <property type="evidence" value="ECO:0007669"/>
    <property type="project" value="TreeGrafter"/>
</dbReference>
<name>A0A915BHE3_PARUN</name>
<feature type="region of interest" description="Disordered" evidence="2">
    <location>
        <begin position="83"/>
        <end position="131"/>
    </location>
</feature>
<dbReference type="PROSITE" id="PS50084">
    <property type="entry name" value="KH_TYPE_1"/>
    <property type="match status" value="1"/>
</dbReference>
<dbReference type="GO" id="GO:0006355">
    <property type="term" value="P:regulation of DNA-templated transcription"/>
    <property type="evidence" value="ECO:0007669"/>
    <property type="project" value="TreeGrafter"/>
</dbReference>
<dbReference type="Gene3D" id="3.90.1140.10">
    <property type="entry name" value="Cyclic phosphodiesterase"/>
    <property type="match status" value="1"/>
</dbReference>
<evidence type="ECO:0000313" key="5">
    <source>
        <dbReference type="WBParaSite" id="PgR040_g076_t03"/>
    </source>
</evidence>
<dbReference type="InterPro" id="IPR019510">
    <property type="entry name" value="AKAP7-like_phosphoesterase"/>
</dbReference>
<feature type="domain" description="K Homology" evidence="3">
    <location>
        <begin position="147"/>
        <end position="217"/>
    </location>
</feature>
<dbReference type="PANTHER" id="PTHR13360:SF1">
    <property type="entry name" value="ACTIVATING SIGNAL COINTEGRATOR 1 COMPLEX SUBUNIT 1"/>
    <property type="match status" value="1"/>
</dbReference>
<evidence type="ECO:0000256" key="1">
    <source>
        <dbReference type="PROSITE-ProRule" id="PRU00117"/>
    </source>
</evidence>
<dbReference type="Pfam" id="PF00013">
    <property type="entry name" value="KH_1"/>
    <property type="match status" value="1"/>
</dbReference>
<sequence>MRTLISVYRSVRLTARALVKRAITCSCTHNSAIKRRMSEVSASQRSEELPYSKSCTSQKKPISKACGIQGEVTSDLQEIGETPIQGVNVAPKEPVQNADYVKDEKDGGEKSSYEPKCNDQPEADKTSESVSEGVPEIGVIKFNPRSKKWSTGVDIPKEMRRYVIGAKGRKKRKLEEETDCRLIFPSRHKKMRPVNIVSSKSQECVELCRDRIESLIVDTRKRAYYTHFVSIPMNHPDIQAAFTRFVDAVQNDEELSESCRELAFFQQAKKLHLTVVMLSLLDDDDMQVAAECLERVVGDSVRKMLDGKPLEIEVKGLQCMNDNPTKVRVLYAKASSEKLYELMSTIADAMGDTGLAPRRAETIKIHLTLMNTRYQWKKRKERMDVEKLLEKYGDFDFGRIVVHSVHISSLMGPKDEDGYYSHIAKFTL</sequence>
<dbReference type="Pfam" id="PF10469">
    <property type="entry name" value="AKAP7_NLS"/>
    <property type="match status" value="1"/>
</dbReference>
<dbReference type="GO" id="GO:0003723">
    <property type="term" value="F:RNA binding"/>
    <property type="evidence" value="ECO:0007669"/>
    <property type="project" value="UniProtKB-UniRule"/>
</dbReference>
<keyword evidence="1" id="KW-0694">RNA-binding</keyword>
<dbReference type="InterPro" id="IPR004087">
    <property type="entry name" value="KH_dom"/>
</dbReference>
<organism evidence="4 5">
    <name type="scientific">Parascaris univalens</name>
    <name type="common">Nematode worm</name>
    <dbReference type="NCBI Taxonomy" id="6257"/>
    <lineage>
        <taxon>Eukaryota</taxon>
        <taxon>Metazoa</taxon>
        <taxon>Ecdysozoa</taxon>
        <taxon>Nematoda</taxon>
        <taxon>Chromadorea</taxon>
        <taxon>Rhabditida</taxon>
        <taxon>Spirurina</taxon>
        <taxon>Ascaridomorpha</taxon>
        <taxon>Ascaridoidea</taxon>
        <taxon>Ascarididae</taxon>
        <taxon>Parascaris</taxon>
    </lineage>
</organism>
<dbReference type="AlphaFoldDB" id="A0A915BHE3"/>
<proteinExistence type="predicted"/>
<evidence type="ECO:0000259" key="3">
    <source>
        <dbReference type="SMART" id="SM00322"/>
    </source>
</evidence>
<evidence type="ECO:0000313" key="4">
    <source>
        <dbReference type="Proteomes" id="UP000887569"/>
    </source>
</evidence>